<evidence type="ECO:0000313" key="4">
    <source>
        <dbReference type="EMBL" id="EAZ63086.1"/>
    </source>
</evidence>
<evidence type="ECO:0000313" key="5">
    <source>
        <dbReference type="Proteomes" id="UP000002258"/>
    </source>
</evidence>
<feature type="domain" description="Zn(2)-C6 fungal-type" evidence="3">
    <location>
        <begin position="49"/>
        <end position="81"/>
    </location>
</feature>
<name>A3GHP6_PICST</name>
<dbReference type="GO" id="GO:0000981">
    <property type="term" value="F:DNA-binding transcription factor activity, RNA polymerase II-specific"/>
    <property type="evidence" value="ECO:0007669"/>
    <property type="project" value="InterPro"/>
</dbReference>
<dbReference type="AlphaFoldDB" id="A3GHP6"/>
<dbReference type="InterPro" id="IPR001138">
    <property type="entry name" value="Zn2Cys6_DnaBD"/>
</dbReference>
<dbReference type="InParanoid" id="A3GHP6"/>
<gene>
    <name evidence="4" type="ORF">PICST_66647</name>
</gene>
<dbReference type="KEGG" id="pic:PICST_66647"/>
<dbReference type="OrthoDB" id="3598904at2759"/>
<dbReference type="Proteomes" id="UP000002258">
    <property type="component" value="Chromosome 1"/>
</dbReference>
<dbReference type="EMBL" id="AAVQ01000002">
    <property type="protein sequence ID" value="EAZ63086.1"/>
    <property type="molecule type" value="Genomic_DNA"/>
</dbReference>
<dbReference type="Gene3D" id="4.10.240.10">
    <property type="entry name" value="Zn(2)-C6 fungal-type DNA-binding domain"/>
    <property type="match status" value="1"/>
</dbReference>
<dbReference type="PROSITE" id="PS00463">
    <property type="entry name" value="ZN2_CY6_FUNGAL_1"/>
    <property type="match status" value="1"/>
</dbReference>
<sequence length="256" mass="28620">MERANYREYQQVLNISVKPKSVRMASSKRISKPAKKEASAPVKRRTKTGCLTCRKRKKKCDEDKVNGKCQGCTRNFLECCWPDSAASSDSCDSSPEPVVLPKSFMLPQIITASPSTSHFIDVRKDAKSTKCSISSLIEPVKIEPKTEIKTEQPAVVNPYPSPSQSPVADIKQEVADISYIALPPLLNLSYKSKDSNIRGIKQEFKEFKEFKQEFKQEVQIKKEEEVIGAAPSTPPTSLQAKFVITSFNVNNDLCQI</sequence>
<dbReference type="OMA" id="CDINYLL"/>
<dbReference type="STRING" id="322104.A3GHP6"/>
<dbReference type="eggNOG" id="ENOG502QWIS">
    <property type="taxonomic scope" value="Eukaryota"/>
</dbReference>
<evidence type="ECO:0000256" key="2">
    <source>
        <dbReference type="SAM" id="MobiDB-lite"/>
    </source>
</evidence>
<dbReference type="SMART" id="SM00066">
    <property type="entry name" value="GAL4"/>
    <property type="match status" value="1"/>
</dbReference>
<protein>
    <recommendedName>
        <fullName evidence="3">Zn(2)-C6 fungal-type domain-containing protein</fullName>
    </recommendedName>
</protein>
<dbReference type="RefSeq" id="XP_001387109.1">
    <property type="nucleotide sequence ID" value="XM_001387072.1"/>
</dbReference>
<evidence type="ECO:0000256" key="1">
    <source>
        <dbReference type="ARBA" id="ARBA00023242"/>
    </source>
</evidence>
<dbReference type="PANTHER" id="PTHR37534">
    <property type="entry name" value="TRANSCRIPTIONAL ACTIVATOR PROTEIN UGA3"/>
    <property type="match status" value="1"/>
</dbReference>
<accession>A3GHP6</accession>
<dbReference type="GO" id="GO:0008270">
    <property type="term" value="F:zinc ion binding"/>
    <property type="evidence" value="ECO:0007669"/>
    <property type="project" value="InterPro"/>
</dbReference>
<proteinExistence type="predicted"/>
<dbReference type="PROSITE" id="PS50048">
    <property type="entry name" value="ZN2_CY6_FUNGAL_2"/>
    <property type="match status" value="1"/>
</dbReference>
<comment type="caution">
    <text evidence="4">The sequence shown here is derived from an EMBL/GenBank/DDBJ whole genome shotgun (WGS) entry which is preliminary data.</text>
</comment>
<dbReference type="GeneID" id="4851795"/>
<dbReference type="SUPFAM" id="SSF57701">
    <property type="entry name" value="Zn2/Cys6 DNA-binding domain"/>
    <property type="match status" value="1"/>
</dbReference>
<reference evidence="4 5" key="1">
    <citation type="journal article" date="2007" name="Nat. Biotechnol.">
        <title>Genome sequence of the lignocellulose-bioconverting and xylose-fermenting yeast Pichia stipitis.</title>
        <authorList>
            <person name="Jeffries T.W."/>
            <person name="Grigoriev I.V."/>
            <person name="Grimwood J."/>
            <person name="Laplaza J.M."/>
            <person name="Aerts A."/>
            <person name="Salamov A."/>
            <person name="Schmutz J."/>
            <person name="Lindquist E."/>
            <person name="Dehal P."/>
            <person name="Shapiro H."/>
            <person name="Jin Y.S."/>
            <person name="Passoth V."/>
            <person name="Richardson P.M."/>
        </authorList>
    </citation>
    <scope>NUCLEOTIDE SEQUENCE [LARGE SCALE GENOMIC DNA]</scope>
    <source>
        <strain evidence="5">ATCC 58785 / CBS 6054 / NBRC 10063 / NRRL Y-11545</strain>
    </source>
</reference>
<evidence type="ECO:0000259" key="3">
    <source>
        <dbReference type="PROSITE" id="PS50048"/>
    </source>
</evidence>
<dbReference type="HOGENOM" id="CLU_095040_0_0_1"/>
<feature type="region of interest" description="Disordered" evidence="2">
    <location>
        <begin position="22"/>
        <end position="42"/>
    </location>
</feature>
<dbReference type="InterPro" id="IPR036864">
    <property type="entry name" value="Zn2-C6_fun-type_DNA-bd_sf"/>
</dbReference>
<dbReference type="Pfam" id="PF00172">
    <property type="entry name" value="Zn_clus"/>
    <property type="match status" value="1"/>
</dbReference>
<organism evidence="4 5">
    <name type="scientific">Scheffersomyces stipitis (strain ATCC 58785 / CBS 6054 / NBRC 10063 / NRRL Y-11545)</name>
    <name type="common">Yeast</name>
    <name type="synonym">Pichia stipitis</name>
    <dbReference type="NCBI Taxonomy" id="322104"/>
    <lineage>
        <taxon>Eukaryota</taxon>
        <taxon>Fungi</taxon>
        <taxon>Dikarya</taxon>
        <taxon>Ascomycota</taxon>
        <taxon>Saccharomycotina</taxon>
        <taxon>Pichiomycetes</taxon>
        <taxon>Debaryomycetaceae</taxon>
        <taxon>Scheffersomyces</taxon>
    </lineage>
</organism>
<dbReference type="PANTHER" id="PTHR37534:SF46">
    <property type="entry name" value="ZN(II)2CYS6 TRANSCRIPTION FACTOR (EUROFUNG)"/>
    <property type="match status" value="1"/>
</dbReference>
<keyword evidence="1" id="KW-0539">Nucleus</keyword>
<dbReference type="CDD" id="cd00067">
    <property type="entry name" value="GAL4"/>
    <property type="match status" value="1"/>
</dbReference>
<keyword evidence="5" id="KW-1185">Reference proteome</keyword>